<proteinExistence type="predicted"/>
<dbReference type="AlphaFoldDB" id="D6XZN6"/>
<dbReference type="RefSeq" id="WP_013171835.1">
    <property type="nucleotide sequence ID" value="NC_014219.1"/>
</dbReference>
<evidence type="ECO:0000313" key="1">
    <source>
        <dbReference type="EMBL" id="ADH98410.1"/>
    </source>
</evidence>
<protein>
    <submittedName>
        <fullName evidence="1">Uncharacterized protein</fullName>
    </submittedName>
</protein>
<gene>
    <name evidence="1" type="ordered locus">Bsel_0887</name>
</gene>
<organism evidence="1 2">
    <name type="scientific">Bacillus selenitireducens (strain ATCC 700615 / DSM 15326 / MLS10)</name>
    <dbReference type="NCBI Taxonomy" id="439292"/>
    <lineage>
        <taxon>Bacteria</taxon>
        <taxon>Bacillati</taxon>
        <taxon>Bacillota</taxon>
        <taxon>Bacilli</taxon>
        <taxon>Bacillales</taxon>
        <taxon>Bacillaceae</taxon>
        <taxon>Salisediminibacterium</taxon>
    </lineage>
</organism>
<dbReference type="EMBL" id="CP001791">
    <property type="protein sequence ID" value="ADH98410.1"/>
    <property type="molecule type" value="Genomic_DNA"/>
</dbReference>
<sequence>MELPNGITGYFDSLKNCPPEMNGTEFKKICNCAVLRKRGRMIDFIPPYYPANFYYAFLEVGGEAVYVLMNRHYPFLAFASQVELGCIEFKNPPLLLIEEFEPYYFVLTTDILNSPLPANALENSDLNIAEKKAVEKHSVSTYGGVIFNCWD</sequence>
<accession>D6XZN6</accession>
<keyword evidence="2" id="KW-1185">Reference proteome</keyword>
<name>D6XZN6_BACIE</name>
<dbReference type="Proteomes" id="UP000000271">
    <property type="component" value="Chromosome"/>
</dbReference>
<dbReference type="KEGG" id="bse:Bsel_0887"/>
<dbReference type="HOGENOM" id="CLU_139204_0_0_9"/>
<evidence type="ECO:0000313" key="2">
    <source>
        <dbReference type="Proteomes" id="UP000000271"/>
    </source>
</evidence>
<reference evidence="1" key="1">
    <citation type="submission" date="2009-10" db="EMBL/GenBank/DDBJ databases">
        <title>Complete sequence of Bacillus selenitireducens MLS10.</title>
        <authorList>
            <consortium name="US DOE Joint Genome Institute"/>
            <person name="Lucas S."/>
            <person name="Copeland A."/>
            <person name="Lapidus A."/>
            <person name="Glavina del Rio T."/>
            <person name="Dalin E."/>
            <person name="Tice H."/>
            <person name="Bruce D."/>
            <person name="Goodwin L."/>
            <person name="Pitluck S."/>
            <person name="Sims D."/>
            <person name="Brettin T."/>
            <person name="Detter J.C."/>
            <person name="Han C."/>
            <person name="Larimer F."/>
            <person name="Land M."/>
            <person name="Hauser L."/>
            <person name="Kyrpides N."/>
            <person name="Ovchinnikova G."/>
            <person name="Stolz J."/>
        </authorList>
    </citation>
    <scope>NUCLEOTIDE SEQUENCE [LARGE SCALE GENOMIC DNA]</scope>
    <source>
        <strain evidence="1">MLS10</strain>
    </source>
</reference>
<dbReference type="OrthoDB" id="6313019at2"/>